<gene>
    <name evidence="2" type="ORF">DPMN_094879</name>
</gene>
<dbReference type="Proteomes" id="UP000828390">
    <property type="component" value="Unassembled WGS sequence"/>
</dbReference>
<comment type="caution">
    <text evidence="2">The sequence shown here is derived from an EMBL/GenBank/DDBJ whole genome shotgun (WGS) entry which is preliminary data.</text>
</comment>
<name>A0A9D4R320_DREPO</name>
<dbReference type="AlphaFoldDB" id="A0A9D4R320"/>
<accession>A0A9D4R320</accession>
<feature type="region of interest" description="Disordered" evidence="1">
    <location>
        <begin position="121"/>
        <end position="144"/>
    </location>
</feature>
<reference evidence="2" key="2">
    <citation type="submission" date="2020-11" db="EMBL/GenBank/DDBJ databases">
        <authorList>
            <person name="McCartney M.A."/>
            <person name="Auch B."/>
            <person name="Kono T."/>
            <person name="Mallez S."/>
            <person name="Becker A."/>
            <person name="Gohl D.M."/>
            <person name="Silverstein K.A.T."/>
            <person name="Koren S."/>
            <person name="Bechman K.B."/>
            <person name="Herman A."/>
            <person name="Abrahante J.E."/>
            <person name="Garbe J."/>
        </authorList>
    </citation>
    <scope>NUCLEOTIDE SEQUENCE</scope>
    <source>
        <strain evidence="2">Duluth1</strain>
        <tissue evidence="2">Whole animal</tissue>
    </source>
</reference>
<dbReference type="EMBL" id="JAIWYP010000003">
    <property type="protein sequence ID" value="KAH3852373.1"/>
    <property type="molecule type" value="Genomic_DNA"/>
</dbReference>
<dbReference type="PANTHER" id="PTHR35558">
    <property type="entry name" value="SGNH_HYDRO DOMAIN-CONTAINING PROTEIN"/>
    <property type="match status" value="1"/>
</dbReference>
<protein>
    <submittedName>
        <fullName evidence="2">Uncharacterized protein</fullName>
    </submittedName>
</protein>
<keyword evidence="3" id="KW-1185">Reference proteome</keyword>
<proteinExistence type="predicted"/>
<dbReference type="PANTHER" id="PTHR35558:SF1">
    <property type="entry name" value="ENDONUCLEASE_EXONUCLEASE_PHOSPHATASE DOMAIN-CONTAINING PROTEIN"/>
    <property type="match status" value="1"/>
</dbReference>
<evidence type="ECO:0000313" key="3">
    <source>
        <dbReference type="Proteomes" id="UP000828390"/>
    </source>
</evidence>
<sequence length="144" mass="16456">MKYMEIVRGIAHRKPGLSFAFYDNQFRKARETSPLPWDRLHTEFWLMAVTFPSNHVSTQPFRSSRTGNDRKATGTKRFLENTCWHFNKLSGCRSHKLLLPHVCGYCRGPHTAFNCGTSVKNSSFKNPPNHTPKPNSQTKSGNTS</sequence>
<evidence type="ECO:0000313" key="2">
    <source>
        <dbReference type="EMBL" id="KAH3852373.1"/>
    </source>
</evidence>
<reference evidence="2" key="1">
    <citation type="journal article" date="2019" name="bioRxiv">
        <title>The Genome of the Zebra Mussel, Dreissena polymorpha: A Resource for Invasive Species Research.</title>
        <authorList>
            <person name="McCartney M.A."/>
            <person name="Auch B."/>
            <person name="Kono T."/>
            <person name="Mallez S."/>
            <person name="Zhang Y."/>
            <person name="Obille A."/>
            <person name="Becker A."/>
            <person name="Abrahante J.E."/>
            <person name="Garbe J."/>
            <person name="Badalamenti J.P."/>
            <person name="Herman A."/>
            <person name="Mangelson H."/>
            <person name="Liachko I."/>
            <person name="Sullivan S."/>
            <person name="Sone E.D."/>
            <person name="Koren S."/>
            <person name="Silverstein K.A.T."/>
            <person name="Beckman K.B."/>
            <person name="Gohl D.M."/>
        </authorList>
    </citation>
    <scope>NUCLEOTIDE SEQUENCE</scope>
    <source>
        <strain evidence="2">Duluth1</strain>
        <tissue evidence="2">Whole animal</tissue>
    </source>
</reference>
<evidence type="ECO:0000256" key="1">
    <source>
        <dbReference type="SAM" id="MobiDB-lite"/>
    </source>
</evidence>
<organism evidence="2 3">
    <name type="scientific">Dreissena polymorpha</name>
    <name type="common">Zebra mussel</name>
    <name type="synonym">Mytilus polymorpha</name>
    <dbReference type="NCBI Taxonomy" id="45954"/>
    <lineage>
        <taxon>Eukaryota</taxon>
        <taxon>Metazoa</taxon>
        <taxon>Spiralia</taxon>
        <taxon>Lophotrochozoa</taxon>
        <taxon>Mollusca</taxon>
        <taxon>Bivalvia</taxon>
        <taxon>Autobranchia</taxon>
        <taxon>Heteroconchia</taxon>
        <taxon>Euheterodonta</taxon>
        <taxon>Imparidentia</taxon>
        <taxon>Neoheterodontei</taxon>
        <taxon>Myida</taxon>
        <taxon>Dreissenoidea</taxon>
        <taxon>Dreissenidae</taxon>
        <taxon>Dreissena</taxon>
    </lineage>
</organism>